<evidence type="ECO:0000313" key="1">
    <source>
        <dbReference type="EMBL" id="KAF9645202.1"/>
    </source>
</evidence>
<dbReference type="Proteomes" id="UP000886501">
    <property type="component" value="Unassembled WGS sequence"/>
</dbReference>
<dbReference type="EMBL" id="MU118100">
    <property type="protein sequence ID" value="KAF9645202.1"/>
    <property type="molecule type" value="Genomic_DNA"/>
</dbReference>
<comment type="caution">
    <text evidence="1">The sequence shown here is derived from an EMBL/GenBank/DDBJ whole genome shotgun (WGS) entry which is preliminary data.</text>
</comment>
<proteinExistence type="predicted"/>
<protein>
    <submittedName>
        <fullName evidence="1">PigN-domain-containing protein</fullName>
    </submittedName>
</protein>
<accession>A0ACB6Z6P4</accession>
<name>A0ACB6Z6P4_THEGA</name>
<evidence type="ECO:0000313" key="2">
    <source>
        <dbReference type="Proteomes" id="UP000886501"/>
    </source>
</evidence>
<reference evidence="1" key="2">
    <citation type="journal article" date="2020" name="Nat. Commun.">
        <title>Large-scale genome sequencing of mycorrhizal fungi provides insights into the early evolution of symbiotic traits.</title>
        <authorList>
            <person name="Miyauchi S."/>
            <person name="Kiss E."/>
            <person name="Kuo A."/>
            <person name="Drula E."/>
            <person name="Kohler A."/>
            <person name="Sanchez-Garcia M."/>
            <person name="Morin E."/>
            <person name="Andreopoulos B."/>
            <person name="Barry K.W."/>
            <person name="Bonito G."/>
            <person name="Buee M."/>
            <person name="Carver A."/>
            <person name="Chen C."/>
            <person name="Cichocki N."/>
            <person name="Clum A."/>
            <person name="Culley D."/>
            <person name="Crous P.W."/>
            <person name="Fauchery L."/>
            <person name="Girlanda M."/>
            <person name="Hayes R.D."/>
            <person name="Keri Z."/>
            <person name="LaButti K."/>
            <person name="Lipzen A."/>
            <person name="Lombard V."/>
            <person name="Magnuson J."/>
            <person name="Maillard F."/>
            <person name="Murat C."/>
            <person name="Nolan M."/>
            <person name="Ohm R.A."/>
            <person name="Pangilinan J."/>
            <person name="Pereira M.F."/>
            <person name="Perotto S."/>
            <person name="Peter M."/>
            <person name="Pfister S."/>
            <person name="Riley R."/>
            <person name="Sitrit Y."/>
            <person name="Stielow J.B."/>
            <person name="Szollosi G."/>
            <person name="Zifcakova L."/>
            <person name="Stursova M."/>
            <person name="Spatafora J.W."/>
            <person name="Tedersoo L."/>
            <person name="Vaario L.M."/>
            <person name="Yamada A."/>
            <person name="Yan M."/>
            <person name="Wang P."/>
            <person name="Xu J."/>
            <person name="Bruns T."/>
            <person name="Baldrian P."/>
            <person name="Vilgalys R."/>
            <person name="Dunand C."/>
            <person name="Henrissat B."/>
            <person name="Grigoriev I.V."/>
            <person name="Hibbett D."/>
            <person name="Nagy L.G."/>
            <person name="Martin F.M."/>
        </authorList>
    </citation>
    <scope>NUCLEOTIDE SEQUENCE</scope>
    <source>
        <strain evidence="1">P2</strain>
    </source>
</reference>
<reference evidence="1" key="1">
    <citation type="submission" date="2019-10" db="EMBL/GenBank/DDBJ databases">
        <authorList>
            <consortium name="DOE Joint Genome Institute"/>
            <person name="Kuo A."/>
            <person name="Miyauchi S."/>
            <person name="Kiss E."/>
            <person name="Drula E."/>
            <person name="Kohler A."/>
            <person name="Sanchez-Garcia M."/>
            <person name="Andreopoulos B."/>
            <person name="Barry K.W."/>
            <person name="Bonito G."/>
            <person name="Buee M."/>
            <person name="Carver A."/>
            <person name="Chen C."/>
            <person name="Cichocki N."/>
            <person name="Clum A."/>
            <person name="Culley D."/>
            <person name="Crous P.W."/>
            <person name="Fauchery L."/>
            <person name="Girlanda M."/>
            <person name="Hayes R."/>
            <person name="Keri Z."/>
            <person name="Labutti K."/>
            <person name="Lipzen A."/>
            <person name="Lombard V."/>
            <person name="Magnuson J."/>
            <person name="Maillard F."/>
            <person name="Morin E."/>
            <person name="Murat C."/>
            <person name="Nolan M."/>
            <person name="Ohm R."/>
            <person name="Pangilinan J."/>
            <person name="Pereira M."/>
            <person name="Perotto S."/>
            <person name="Peter M."/>
            <person name="Riley R."/>
            <person name="Sitrit Y."/>
            <person name="Stielow B."/>
            <person name="Szollosi G."/>
            <person name="Zifcakova L."/>
            <person name="Stursova M."/>
            <person name="Spatafora J.W."/>
            <person name="Tedersoo L."/>
            <person name="Vaario L.-M."/>
            <person name="Yamada A."/>
            <person name="Yan M."/>
            <person name="Wang P."/>
            <person name="Xu J."/>
            <person name="Bruns T."/>
            <person name="Baldrian P."/>
            <person name="Vilgalys R."/>
            <person name="Henrissat B."/>
            <person name="Grigoriev I.V."/>
            <person name="Hibbett D."/>
            <person name="Nagy L.G."/>
            <person name="Martin F.M."/>
        </authorList>
    </citation>
    <scope>NUCLEOTIDE SEQUENCE</scope>
    <source>
        <strain evidence="1">P2</strain>
    </source>
</reference>
<sequence>MGVCAASPPANHTKPHPSDAMGATAKPITRLLVIGLLFHLIYIGTVFDCYFKSPVVHGMQPFNAGFSLAKRLVLIVADGLRADSVLSYNAFPAYHNSTEPVAPYLRSIVRERGAFGVSHTHVPTESRPGHVALIGGMYEDVSAVIKGWKTNPVDFDSVFNQSSTTFSFGSPDILPIFAHGAIPGRIHTWSYDENDEDFTKEASTLDIWVLEHLETLFRNATSDPSLDLQLRQGKTVFFLHLLGLDVTGHSHRPHSREYMENIKVVDGIVDRTERLFSQFYGDEETVFVFTADHGMSKIGNHGDGDPDNTRTPLIAWGKGIRGPLPDSNPSSHDGYSLLWDLNDIYRRDVEQADVAALMATLIGINWPINSVGVLPDADPTKPGFLGSGDGGGSEAKLALVNAKVVLEHFRRKHFLKKKNTLFYRPFYRFSHEENPGEREITDIESLITAGKWYEARQASIQLIQTSLAGLRYLQTYDQTLIRAMVVVAYLGWAAYGATTILSPDNTPLSTATISGVALIALGISWTLFAIQRYPLTFYVYVVFPCYFWREVLVASFGPLLELYRSSKLRGSMKLFLRAVFVIAALQSMVVGYTHRSVWSVGFLAIGFIWPVWHWPEEILEKHRMIWTVLCSTTAVFPMLDVNQSESLGLIMLGGVLMLAAGGLACLKLGSGRQVKPFFVQILLLVLTMLVTASSVYNLRSKRGLPLGNQILGWIALVSASLFPFLYPIEHRNPYSKLLSYFLAFSACFVILSISVEGLFFLSYSALLVVWVEVEAAIRSSPSQADKTTAGAEGANRIATNGESTGARVSVYHPRVDDLRIALFFLFFVQAAFFGTGNVASISSFYLDPVYRLIPIFSPFSMAALLMFKIVAPFVILASAFATLNARLRLPPYSLFLIALTLTDGMTVTFFFKVTDTGSWLEIGQSISFFCITSLLLVWSAGICALGESLMAETLVEYRVPRATARKKD</sequence>
<keyword evidence="2" id="KW-1185">Reference proteome</keyword>
<gene>
    <name evidence="1" type="ORF">BDM02DRAFT_3189930</name>
</gene>
<organism evidence="1 2">
    <name type="scientific">Thelephora ganbajun</name>
    <name type="common">Ganba fungus</name>
    <dbReference type="NCBI Taxonomy" id="370292"/>
    <lineage>
        <taxon>Eukaryota</taxon>
        <taxon>Fungi</taxon>
        <taxon>Dikarya</taxon>
        <taxon>Basidiomycota</taxon>
        <taxon>Agaricomycotina</taxon>
        <taxon>Agaricomycetes</taxon>
        <taxon>Thelephorales</taxon>
        <taxon>Thelephoraceae</taxon>
        <taxon>Thelephora</taxon>
    </lineage>
</organism>